<evidence type="ECO:0000256" key="3">
    <source>
        <dbReference type="PROSITE-ProRule" id="PRU10007"/>
    </source>
</evidence>
<dbReference type="AlphaFoldDB" id="A0A378IAN6"/>
<dbReference type="InterPro" id="IPR029510">
    <property type="entry name" value="Ald_DH_CS_GLU"/>
</dbReference>
<dbReference type="PROSITE" id="PS00687">
    <property type="entry name" value="ALDEHYDE_DEHYDR_GLU"/>
    <property type="match status" value="1"/>
</dbReference>
<comment type="similarity">
    <text evidence="1 4">Belongs to the aldehyde dehydrogenase family.</text>
</comment>
<gene>
    <name evidence="7" type="primary">gbsA_2</name>
    <name evidence="6" type="ORF">Lbir_2097</name>
    <name evidence="7" type="ORF">NCTC12437_01395</name>
</gene>
<dbReference type="SUPFAM" id="SSF53720">
    <property type="entry name" value="ALDH-like"/>
    <property type="match status" value="1"/>
</dbReference>
<evidence type="ECO:0000313" key="8">
    <source>
        <dbReference type="Proteomes" id="UP000054735"/>
    </source>
</evidence>
<evidence type="ECO:0000313" key="7">
    <source>
        <dbReference type="EMBL" id="STX31621.1"/>
    </source>
</evidence>
<dbReference type="EC" id="1.2.1.8" evidence="7"/>
<dbReference type="InterPro" id="IPR016163">
    <property type="entry name" value="Ald_DH_C"/>
</dbReference>
<keyword evidence="8" id="KW-1185">Reference proteome</keyword>
<dbReference type="PANTHER" id="PTHR11699">
    <property type="entry name" value="ALDEHYDE DEHYDROGENASE-RELATED"/>
    <property type="match status" value="1"/>
</dbReference>
<evidence type="ECO:0000256" key="4">
    <source>
        <dbReference type="RuleBase" id="RU003345"/>
    </source>
</evidence>
<dbReference type="InterPro" id="IPR016161">
    <property type="entry name" value="Ald_DH/histidinol_DH"/>
</dbReference>
<evidence type="ECO:0000256" key="1">
    <source>
        <dbReference type="ARBA" id="ARBA00009986"/>
    </source>
</evidence>
<evidence type="ECO:0000313" key="6">
    <source>
        <dbReference type="EMBL" id="KTC69358.1"/>
    </source>
</evidence>
<dbReference type="EMBL" id="LNXT01000040">
    <property type="protein sequence ID" value="KTC69358.1"/>
    <property type="molecule type" value="Genomic_DNA"/>
</dbReference>
<keyword evidence="2 4" id="KW-0560">Oxidoreductase</keyword>
<reference evidence="6 8" key="1">
    <citation type="submission" date="2015-11" db="EMBL/GenBank/DDBJ databases">
        <title>Genomic analysis of 38 Legionella species identifies large and diverse effector repertoires.</title>
        <authorList>
            <person name="Burstein D."/>
            <person name="Amaro F."/>
            <person name="Zusman T."/>
            <person name="Lifshitz Z."/>
            <person name="Cohen O."/>
            <person name="Gilbert J.A."/>
            <person name="Pupko T."/>
            <person name="Shuman H.A."/>
            <person name="Segal G."/>
        </authorList>
    </citation>
    <scope>NUCLEOTIDE SEQUENCE [LARGE SCALE GENOMIC DNA]</scope>
    <source>
        <strain evidence="6 8">CDC#1407-AL-14</strain>
    </source>
</reference>
<dbReference type="OrthoDB" id="9812625at2"/>
<dbReference type="FunFam" id="3.40.605.10:FF:000007">
    <property type="entry name" value="NAD/NADP-dependent betaine aldehyde dehydrogenase"/>
    <property type="match status" value="1"/>
</dbReference>
<evidence type="ECO:0000259" key="5">
    <source>
        <dbReference type="Pfam" id="PF00171"/>
    </source>
</evidence>
<dbReference type="RefSeq" id="WP_058524108.1">
    <property type="nucleotide sequence ID" value="NZ_CAAAHV010000018.1"/>
</dbReference>
<name>A0A378IAN6_9GAMM</name>
<dbReference type="FunFam" id="3.40.605.10:FF:000026">
    <property type="entry name" value="Aldehyde dehydrogenase, putative"/>
    <property type="match status" value="1"/>
</dbReference>
<dbReference type="STRING" id="28083.Lbir_2097"/>
<protein>
    <submittedName>
        <fullName evidence="7">Glycine betaine aldehyde dehydrogenase</fullName>
        <ecNumber evidence="7">1.2.1.8</ecNumber>
    </submittedName>
</protein>
<accession>A0A378IAN6</accession>
<proteinExistence type="inferred from homology"/>
<dbReference type="FunFam" id="3.40.309.10:FF:000012">
    <property type="entry name" value="Betaine aldehyde dehydrogenase"/>
    <property type="match status" value="1"/>
</dbReference>
<dbReference type="Pfam" id="PF00171">
    <property type="entry name" value="Aldedh"/>
    <property type="match status" value="1"/>
</dbReference>
<reference evidence="7 9" key="2">
    <citation type="submission" date="2018-06" db="EMBL/GenBank/DDBJ databases">
        <authorList>
            <consortium name="Pathogen Informatics"/>
            <person name="Doyle S."/>
        </authorList>
    </citation>
    <scope>NUCLEOTIDE SEQUENCE [LARGE SCALE GENOMIC DNA]</scope>
    <source>
        <strain evidence="7 9">NCTC12437</strain>
    </source>
</reference>
<dbReference type="Gene3D" id="3.40.605.10">
    <property type="entry name" value="Aldehyde Dehydrogenase, Chain A, domain 1"/>
    <property type="match status" value="1"/>
</dbReference>
<dbReference type="EMBL" id="UGNW01000001">
    <property type="protein sequence ID" value="STX31621.1"/>
    <property type="molecule type" value="Genomic_DNA"/>
</dbReference>
<dbReference type="GO" id="GO:0008802">
    <property type="term" value="F:betaine-aldehyde dehydrogenase (NAD+) activity"/>
    <property type="evidence" value="ECO:0007669"/>
    <property type="project" value="UniProtKB-EC"/>
</dbReference>
<dbReference type="Proteomes" id="UP000255066">
    <property type="component" value="Unassembled WGS sequence"/>
</dbReference>
<organism evidence="7 9">
    <name type="scientific">Legionella birminghamensis</name>
    <dbReference type="NCBI Taxonomy" id="28083"/>
    <lineage>
        <taxon>Bacteria</taxon>
        <taxon>Pseudomonadati</taxon>
        <taxon>Pseudomonadota</taxon>
        <taxon>Gammaproteobacteria</taxon>
        <taxon>Legionellales</taxon>
        <taxon>Legionellaceae</taxon>
        <taxon>Legionella</taxon>
    </lineage>
</organism>
<feature type="domain" description="Aldehyde dehydrogenase" evidence="5">
    <location>
        <begin position="36"/>
        <end position="497"/>
    </location>
</feature>
<evidence type="ECO:0000256" key="2">
    <source>
        <dbReference type="ARBA" id="ARBA00023002"/>
    </source>
</evidence>
<dbReference type="Proteomes" id="UP000054735">
    <property type="component" value="Unassembled WGS sequence"/>
</dbReference>
<dbReference type="Gene3D" id="3.40.309.10">
    <property type="entry name" value="Aldehyde Dehydrogenase, Chain A, domain 2"/>
    <property type="match status" value="1"/>
</dbReference>
<feature type="active site" evidence="3">
    <location>
        <position position="274"/>
    </location>
</feature>
<evidence type="ECO:0000313" key="9">
    <source>
        <dbReference type="Proteomes" id="UP000255066"/>
    </source>
</evidence>
<dbReference type="InterPro" id="IPR016162">
    <property type="entry name" value="Ald_DH_N"/>
</dbReference>
<dbReference type="InterPro" id="IPR015590">
    <property type="entry name" value="Aldehyde_DH_dom"/>
</dbReference>
<sequence>MDKQYNSTFSAGNHYLHTEQWLDKHSSGLLLIDGQWVKAHNEKYYEVINPYTEEVIGKISDAGLDDMEKSIQAARFAFEHASWADISPQQRCNFLLEIASLIERDAEELALIETLNTGMPIGLSRMWASSAIELFRYYAGWPTKMYGKTNPGVSSVMSFTLREPLGVCALIVPWNAPFGVAVQKIAPALACGNTVIIKPSPLTPYSIIKLGELMLEAGLPSGVFNILTSNAGSEVGSGLASHPKIDLLSFTGSTAVGKEILAQSKHNLKKTILELGGKSPNILFADADLEKAIPIAVNAFCCNSGQVCIAGSRLFVQEEIYDKVVDKICSLVSQIRLGSPLDEQTQMGPLISYEHLNRVSSYVDIGVAEGATLKVGGYQEKRKGFFFKPAIFTDVLPNMRIAQEEIFGPVLCIMPFKDERDAIHQSNASEYGLAASVWTRDMGRVNRMVKKLQAGYVWVNTYFEADAISPFGGYKQSGLGRELGEESIDMYTQIKSVVLRG</sequence>